<comment type="caution">
    <text evidence="1">The sequence shown here is derived from an EMBL/GenBank/DDBJ whole genome shotgun (WGS) entry which is preliminary data.</text>
</comment>
<gene>
    <name evidence="1" type="ORF">AMECASPLE_015139</name>
</gene>
<name>A0ABV0ZNE7_9TELE</name>
<organism evidence="1 2">
    <name type="scientific">Ameca splendens</name>
    <dbReference type="NCBI Taxonomy" id="208324"/>
    <lineage>
        <taxon>Eukaryota</taxon>
        <taxon>Metazoa</taxon>
        <taxon>Chordata</taxon>
        <taxon>Craniata</taxon>
        <taxon>Vertebrata</taxon>
        <taxon>Euteleostomi</taxon>
        <taxon>Actinopterygii</taxon>
        <taxon>Neopterygii</taxon>
        <taxon>Teleostei</taxon>
        <taxon>Neoteleostei</taxon>
        <taxon>Acanthomorphata</taxon>
        <taxon>Ovalentaria</taxon>
        <taxon>Atherinomorphae</taxon>
        <taxon>Cyprinodontiformes</taxon>
        <taxon>Goodeidae</taxon>
        <taxon>Ameca</taxon>
    </lineage>
</organism>
<dbReference type="EMBL" id="JAHRIP010066887">
    <property type="protein sequence ID" value="MEQ2307130.1"/>
    <property type="molecule type" value="Genomic_DNA"/>
</dbReference>
<reference evidence="1 2" key="1">
    <citation type="submission" date="2021-06" db="EMBL/GenBank/DDBJ databases">
        <authorList>
            <person name="Palmer J.M."/>
        </authorList>
    </citation>
    <scope>NUCLEOTIDE SEQUENCE [LARGE SCALE GENOMIC DNA]</scope>
    <source>
        <strain evidence="1 2">AS_MEX2019</strain>
        <tissue evidence="1">Muscle</tissue>
    </source>
</reference>
<keyword evidence="2" id="KW-1185">Reference proteome</keyword>
<evidence type="ECO:0000313" key="1">
    <source>
        <dbReference type="EMBL" id="MEQ2307130.1"/>
    </source>
</evidence>
<protein>
    <submittedName>
        <fullName evidence="1">Uncharacterized protein</fullName>
    </submittedName>
</protein>
<proteinExistence type="predicted"/>
<sequence length="157" mass="17292">MSPQNTVTGSPWQRASVWFCLWHGNKGASVSAANRTKSGPDTSLVLLTQIMFLYSNEGAEFYLWGGAGTAEPSSIRGCGRQKHARGSQGVREDARRCQTGHRSLPWRLPLSIDSGMSRLLNEFNTLPFNLLNFYSCQKKNGLNMCITHIMQAAIAGI</sequence>
<accession>A0ABV0ZNE7</accession>
<dbReference type="Proteomes" id="UP001469553">
    <property type="component" value="Unassembled WGS sequence"/>
</dbReference>
<evidence type="ECO:0000313" key="2">
    <source>
        <dbReference type="Proteomes" id="UP001469553"/>
    </source>
</evidence>